<name>A0A4S4KN66_9APHY</name>
<keyword evidence="8" id="KW-1185">Reference proteome</keyword>
<dbReference type="GO" id="GO:0008483">
    <property type="term" value="F:transaminase activity"/>
    <property type="evidence" value="ECO:0007669"/>
    <property type="project" value="UniProtKB-KW"/>
</dbReference>
<evidence type="ECO:0000256" key="4">
    <source>
        <dbReference type="ARBA" id="ARBA00022679"/>
    </source>
</evidence>
<sequence>MANTLDFTPTPSGRSTPLHFRDVVSAIHDHPLQECGHLIDCACKSLQGYVVQVLTSVSHQIHDALKQYKTEGDSEAHKIFREAAGHTKAGLLPETVNPDEETIPGIQHPGSTGVIYCSDRAMANGFSYTSSHEWANLGQGAPEVGDIPDAPPRPQSIQLPFDSLEYAPTTGVKELREAVANLYNHTYRQGKESQYTYENVCIVPGGRAGLSRVAAVVGDVYCSYQIPDYTAYDQMLGAFKRLVPVPTALDPANRYRMDLDQLRKDIRTQGLEVVLMSNPRNPTGQVVQKDELKELVETARETSTTMILDEFYSWYIYPDDESEFGKSISSAEFIDDVNEDSIIIVDGLTKNWRLPGWRVCWVVGPKNVVTALSQSGSFLDGGANHPLQLAALPLLDPVHVQAEKIALQKHFKHKRDHILKRLARLGLKVAVPPESTFYVWLNLEHLPAPLNNGLLCFTLRRSSKSFSRKKCIVIPGIFFDINPAHRRNLFNSPCHHFVRLSFGPPIESLDKGIDAMARVLKRAKKEGMHGFGHNYKKSMDGSGASLEHHV</sequence>
<evidence type="ECO:0000256" key="5">
    <source>
        <dbReference type="ARBA" id="ARBA00022898"/>
    </source>
</evidence>
<protein>
    <recommendedName>
        <fullName evidence="6">Aminotransferase class I/classII large domain-containing protein</fullName>
    </recommendedName>
</protein>
<proteinExistence type="inferred from homology"/>
<comment type="similarity">
    <text evidence="2">Belongs to the class-I pyridoxal-phosphate-dependent aminotransferase family.</text>
</comment>
<accession>A0A4S4KN66</accession>
<keyword evidence="4" id="KW-0808">Transferase</keyword>
<keyword evidence="3" id="KW-0032">Aminotransferase</keyword>
<dbReference type="InterPro" id="IPR004839">
    <property type="entry name" value="Aminotransferase_I/II_large"/>
</dbReference>
<dbReference type="GO" id="GO:0030170">
    <property type="term" value="F:pyridoxal phosphate binding"/>
    <property type="evidence" value="ECO:0007669"/>
    <property type="project" value="InterPro"/>
</dbReference>
<dbReference type="AlphaFoldDB" id="A0A4S4KN66"/>
<dbReference type="GO" id="GO:0006520">
    <property type="term" value="P:amino acid metabolic process"/>
    <property type="evidence" value="ECO:0007669"/>
    <property type="project" value="InterPro"/>
</dbReference>
<dbReference type="EMBL" id="SGPJ01000063">
    <property type="protein sequence ID" value="THG99981.1"/>
    <property type="molecule type" value="Genomic_DNA"/>
</dbReference>
<dbReference type="PANTHER" id="PTHR46383">
    <property type="entry name" value="ASPARTATE AMINOTRANSFERASE"/>
    <property type="match status" value="1"/>
</dbReference>
<dbReference type="InterPro" id="IPR015421">
    <property type="entry name" value="PyrdxlP-dep_Trfase_major"/>
</dbReference>
<dbReference type="InterPro" id="IPR015424">
    <property type="entry name" value="PyrdxlP-dep_Trfase"/>
</dbReference>
<reference evidence="7 8" key="1">
    <citation type="submission" date="2019-02" db="EMBL/GenBank/DDBJ databases">
        <title>Genome sequencing of the rare red list fungi Phlebia centrifuga.</title>
        <authorList>
            <person name="Buettner E."/>
            <person name="Kellner H."/>
        </authorList>
    </citation>
    <scope>NUCLEOTIDE SEQUENCE [LARGE SCALE GENOMIC DNA]</scope>
    <source>
        <strain evidence="7 8">DSM 108282</strain>
    </source>
</reference>
<feature type="domain" description="Aminotransferase class I/classII large" evidence="6">
    <location>
        <begin position="134"/>
        <end position="472"/>
    </location>
</feature>
<dbReference type="CDD" id="cd00609">
    <property type="entry name" value="AAT_like"/>
    <property type="match status" value="1"/>
</dbReference>
<dbReference type="Proteomes" id="UP000309038">
    <property type="component" value="Unassembled WGS sequence"/>
</dbReference>
<evidence type="ECO:0000256" key="3">
    <source>
        <dbReference type="ARBA" id="ARBA00022576"/>
    </source>
</evidence>
<evidence type="ECO:0000259" key="6">
    <source>
        <dbReference type="Pfam" id="PF00155"/>
    </source>
</evidence>
<evidence type="ECO:0000313" key="8">
    <source>
        <dbReference type="Proteomes" id="UP000309038"/>
    </source>
</evidence>
<evidence type="ECO:0000313" key="7">
    <source>
        <dbReference type="EMBL" id="THG99981.1"/>
    </source>
</evidence>
<comment type="cofactor">
    <cofactor evidence="1">
        <name>pyridoxal 5'-phosphate</name>
        <dbReference type="ChEBI" id="CHEBI:597326"/>
    </cofactor>
</comment>
<keyword evidence="5" id="KW-0663">Pyridoxal phosphate</keyword>
<gene>
    <name evidence="7" type="ORF">EW026_g2475</name>
</gene>
<dbReference type="Pfam" id="PF00155">
    <property type="entry name" value="Aminotran_1_2"/>
    <property type="match status" value="1"/>
</dbReference>
<organism evidence="7 8">
    <name type="scientific">Hermanssonia centrifuga</name>
    <dbReference type="NCBI Taxonomy" id="98765"/>
    <lineage>
        <taxon>Eukaryota</taxon>
        <taxon>Fungi</taxon>
        <taxon>Dikarya</taxon>
        <taxon>Basidiomycota</taxon>
        <taxon>Agaricomycotina</taxon>
        <taxon>Agaricomycetes</taxon>
        <taxon>Polyporales</taxon>
        <taxon>Meruliaceae</taxon>
        <taxon>Hermanssonia</taxon>
    </lineage>
</organism>
<evidence type="ECO:0000256" key="1">
    <source>
        <dbReference type="ARBA" id="ARBA00001933"/>
    </source>
</evidence>
<dbReference type="InterPro" id="IPR050596">
    <property type="entry name" value="AspAT/PAT-like"/>
</dbReference>
<dbReference type="PANTHER" id="PTHR46383:SF1">
    <property type="entry name" value="ASPARTATE AMINOTRANSFERASE"/>
    <property type="match status" value="1"/>
</dbReference>
<comment type="caution">
    <text evidence="7">The sequence shown here is derived from an EMBL/GenBank/DDBJ whole genome shotgun (WGS) entry which is preliminary data.</text>
</comment>
<dbReference type="SUPFAM" id="SSF53383">
    <property type="entry name" value="PLP-dependent transferases"/>
    <property type="match status" value="1"/>
</dbReference>
<evidence type="ECO:0000256" key="2">
    <source>
        <dbReference type="ARBA" id="ARBA00007441"/>
    </source>
</evidence>
<dbReference type="Gene3D" id="3.40.640.10">
    <property type="entry name" value="Type I PLP-dependent aspartate aminotransferase-like (Major domain)"/>
    <property type="match status" value="1"/>
</dbReference>